<dbReference type="GO" id="GO:0008410">
    <property type="term" value="F:CoA-transferase activity"/>
    <property type="evidence" value="ECO:0007669"/>
    <property type="project" value="TreeGrafter"/>
</dbReference>
<dbReference type="Pfam" id="PF02515">
    <property type="entry name" value="CoA_transf_3"/>
    <property type="match status" value="1"/>
</dbReference>
<dbReference type="InterPro" id="IPR003673">
    <property type="entry name" value="CoA-Trfase_fam_III"/>
</dbReference>
<dbReference type="SUPFAM" id="SSF89796">
    <property type="entry name" value="CoA-transferase family III (CaiB/BaiF)"/>
    <property type="match status" value="1"/>
</dbReference>
<dbReference type="Proteomes" id="UP000275579">
    <property type="component" value="Chromosome"/>
</dbReference>
<dbReference type="InterPro" id="IPR050483">
    <property type="entry name" value="CoA-transferase_III_domain"/>
</dbReference>
<accession>A0A3Q9K4A0</accession>
<organism evidence="2 3">
    <name type="scientific">Streptomyces lydicus</name>
    <dbReference type="NCBI Taxonomy" id="47763"/>
    <lineage>
        <taxon>Bacteria</taxon>
        <taxon>Bacillati</taxon>
        <taxon>Actinomycetota</taxon>
        <taxon>Actinomycetes</taxon>
        <taxon>Kitasatosporales</taxon>
        <taxon>Streptomycetaceae</taxon>
        <taxon>Streptomyces</taxon>
    </lineage>
</organism>
<dbReference type="RefSeq" id="WP_127150653.1">
    <property type="nucleotide sequence ID" value="NZ_CP029042.1"/>
</dbReference>
<gene>
    <name evidence="2" type="ORF">DDE74_12175</name>
</gene>
<dbReference type="InterPro" id="IPR023606">
    <property type="entry name" value="CoA-Trfase_III_dom_1_sf"/>
</dbReference>
<protein>
    <submittedName>
        <fullName evidence="2">Formyl-CoA transferase</fullName>
    </submittedName>
</protein>
<dbReference type="Gene3D" id="3.30.1540.10">
    <property type="entry name" value="formyl-coa transferase, domain 3"/>
    <property type="match status" value="1"/>
</dbReference>
<dbReference type="PANTHER" id="PTHR48207">
    <property type="entry name" value="SUCCINATE--HYDROXYMETHYLGLUTARATE COA-TRANSFERASE"/>
    <property type="match status" value="1"/>
</dbReference>
<keyword evidence="1 2" id="KW-0808">Transferase</keyword>
<dbReference type="Gene3D" id="3.40.50.10540">
    <property type="entry name" value="Crotonobetainyl-coa:carnitine coa-transferase, domain 1"/>
    <property type="match status" value="1"/>
</dbReference>
<evidence type="ECO:0000256" key="1">
    <source>
        <dbReference type="ARBA" id="ARBA00022679"/>
    </source>
</evidence>
<dbReference type="PANTHER" id="PTHR48207:SF3">
    <property type="entry name" value="SUCCINATE--HYDROXYMETHYLGLUTARATE COA-TRANSFERASE"/>
    <property type="match status" value="1"/>
</dbReference>
<evidence type="ECO:0000313" key="3">
    <source>
        <dbReference type="Proteomes" id="UP000275579"/>
    </source>
</evidence>
<evidence type="ECO:0000313" key="2">
    <source>
        <dbReference type="EMBL" id="AZS71610.1"/>
    </source>
</evidence>
<proteinExistence type="predicted"/>
<reference evidence="2 3" key="1">
    <citation type="submission" date="2018-04" db="EMBL/GenBank/DDBJ databases">
        <title>Complete genome sequences of Streptomyces lydicus strain WYEC and characterization of antagonistic properties of biological control agents.</title>
        <authorList>
            <person name="Mariita R.M."/>
            <person name="Sello J.K."/>
        </authorList>
    </citation>
    <scope>NUCLEOTIDE SEQUENCE [LARGE SCALE GENOMIC DNA]</scope>
    <source>
        <strain evidence="2 3">WYEC 108</strain>
    </source>
</reference>
<dbReference type="InterPro" id="IPR044855">
    <property type="entry name" value="CoA-Trfase_III_dom3_sf"/>
</dbReference>
<dbReference type="EMBL" id="CP029042">
    <property type="protein sequence ID" value="AZS71610.1"/>
    <property type="molecule type" value="Genomic_DNA"/>
</dbReference>
<dbReference type="AlphaFoldDB" id="A0A3Q9K4A0"/>
<name>A0A3Q9K4A0_9ACTN</name>
<sequence>MRTTPHPQPWLVHDGALTGLKVLDLSRILSGPFCTMMLADLGADVIKVEDTVSGDDTRAWGPPFQGEDAAYFHSVNRNKRGIAVDLKDRDCLRLIQELATTADVIVENFRPGTAARLGLGYQDVRDRNPAVVYASISGYGQTGPYRNEPGYDAIAQAVSGVMSVTGEPTGPPVRFGVSPADLAAGMWAAIGVLAALRNREHTGTGEWVDVSLLDGQVAWLSYVAGGYFASGNVPQRYGSAHPTIVPYQAFPTADGHLMVAAGNDGLWRRFATAIGLAALVDDPRFATNPDRVRHRAELLPLIERALSARGAKEWAVLLAEAEIPVGPINTVDEALRHPQVVARGMVAELEHTGAGTLRTIASPIKLSDHPATVRTPPPRHGEHTAPVLTAMGVDPRQLAELRARKAAK</sequence>